<dbReference type="AlphaFoldDB" id="A0A9D9E1G7"/>
<name>A0A9D9E1G7_9SPIO</name>
<evidence type="ECO:0000259" key="1">
    <source>
        <dbReference type="Pfam" id="PF04909"/>
    </source>
</evidence>
<evidence type="ECO:0000313" key="2">
    <source>
        <dbReference type="EMBL" id="MBO8436738.1"/>
    </source>
</evidence>
<dbReference type="InterPro" id="IPR032466">
    <property type="entry name" value="Metal_Hydrolase"/>
</dbReference>
<dbReference type="GO" id="GO:0016787">
    <property type="term" value="F:hydrolase activity"/>
    <property type="evidence" value="ECO:0007669"/>
    <property type="project" value="InterPro"/>
</dbReference>
<reference evidence="2" key="2">
    <citation type="journal article" date="2021" name="PeerJ">
        <title>Extensive microbial diversity within the chicken gut microbiome revealed by metagenomics and culture.</title>
        <authorList>
            <person name="Gilroy R."/>
            <person name="Ravi A."/>
            <person name="Getino M."/>
            <person name="Pursley I."/>
            <person name="Horton D.L."/>
            <person name="Alikhan N.F."/>
            <person name="Baker D."/>
            <person name="Gharbi K."/>
            <person name="Hall N."/>
            <person name="Watson M."/>
            <person name="Adriaenssens E.M."/>
            <person name="Foster-Nyarko E."/>
            <person name="Jarju S."/>
            <person name="Secka A."/>
            <person name="Antonio M."/>
            <person name="Oren A."/>
            <person name="Chaudhuri R.R."/>
            <person name="La Ragione R."/>
            <person name="Hildebrand F."/>
            <person name="Pallen M.J."/>
        </authorList>
    </citation>
    <scope>NUCLEOTIDE SEQUENCE</scope>
    <source>
        <strain evidence="2">7293</strain>
    </source>
</reference>
<organism evidence="2 3">
    <name type="scientific">Candidatus Ornithospirochaeta stercoripullorum</name>
    <dbReference type="NCBI Taxonomy" id="2840899"/>
    <lineage>
        <taxon>Bacteria</taxon>
        <taxon>Pseudomonadati</taxon>
        <taxon>Spirochaetota</taxon>
        <taxon>Spirochaetia</taxon>
        <taxon>Spirochaetales</taxon>
        <taxon>Spirochaetaceae</taxon>
        <taxon>Spirochaetaceae incertae sedis</taxon>
        <taxon>Candidatus Ornithospirochaeta</taxon>
    </lineage>
</organism>
<sequence>MKYFSDCHFHALTLNEPDFSALITSFYDSASGLLAANAAPGYIITPQMMKGTTFLDTLSNTLMAFTRPIDEIFMMIEDDLEGLYSSKEKHAYAPILPYIHDGKMHIRGMEAEKIIMMPLLIDFSSRFSSNENTYYTAGAEDRITPYVKATIKGIKEYYRKRPNGLFEFYPFLGINPIMHSMDSMKKLITKHVNTSHKMHQDHQLPSKPFYGIKIYPPLSFTPWPEDEETLGKHEWLYGFCENNRVPIITHTDDQGFRGTTAEDAWERTNPAAWRPVLEHYPDLVISFAHFGKQYSLTSRSNVKSIAQRYSHHPDSPWFYEIISLMKDYPGVYADLSFSGCTHEFYSSLHRYLEDSGEERERIVSRILFGSDFAVNLLKVESYTQYISIFEHSAFTEQEMETILSDNMLRFMGF</sequence>
<comment type="caution">
    <text evidence="2">The sequence shown here is derived from an EMBL/GenBank/DDBJ whole genome shotgun (WGS) entry which is preliminary data.</text>
</comment>
<protein>
    <submittedName>
        <fullName evidence="2">Amidohydrolase family protein</fullName>
    </submittedName>
</protein>
<dbReference type="EMBL" id="JADIMT010000083">
    <property type="protein sequence ID" value="MBO8436738.1"/>
    <property type="molecule type" value="Genomic_DNA"/>
</dbReference>
<dbReference type="SUPFAM" id="SSF51556">
    <property type="entry name" value="Metallo-dependent hydrolases"/>
    <property type="match status" value="1"/>
</dbReference>
<dbReference type="InterPro" id="IPR006680">
    <property type="entry name" value="Amidohydro-rel"/>
</dbReference>
<dbReference type="Proteomes" id="UP000823615">
    <property type="component" value="Unassembled WGS sequence"/>
</dbReference>
<accession>A0A9D9E1G7</accession>
<reference evidence="2" key="1">
    <citation type="submission" date="2020-10" db="EMBL/GenBank/DDBJ databases">
        <authorList>
            <person name="Gilroy R."/>
        </authorList>
    </citation>
    <scope>NUCLEOTIDE SEQUENCE</scope>
    <source>
        <strain evidence="2">7293</strain>
    </source>
</reference>
<dbReference type="Pfam" id="PF04909">
    <property type="entry name" value="Amidohydro_2"/>
    <property type="match status" value="1"/>
</dbReference>
<dbReference type="Gene3D" id="3.20.20.140">
    <property type="entry name" value="Metal-dependent hydrolases"/>
    <property type="match status" value="1"/>
</dbReference>
<evidence type="ECO:0000313" key="3">
    <source>
        <dbReference type="Proteomes" id="UP000823615"/>
    </source>
</evidence>
<proteinExistence type="predicted"/>
<feature type="domain" description="Amidohydrolase-related" evidence="1">
    <location>
        <begin position="210"/>
        <end position="412"/>
    </location>
</feature>
<gene>
    <name evidence="2" type="ORF">IAA97_07155</name>
</gene>